<keyword evidence="3" id="KW-1185">Reference proteome</keyword>
<organism evidence="3 4">
    <name type="scientific">Thamnophis sirtalis</name>
    <dbReference type="NCBI Taxonomy" id="35019"/>
    <lineage>
        <taxon>Eukaryota</taxon>
        <taxon>Metazoa</taxon>
        <taxon>Chordata</taxon>
        <taxon>Craniata</taxon>
        <taxon>Vertebrata</taxon>
        <taxon>Euteleostomi</taxon>
        <taxon>Lepidosauria</taxon>
        <taxon>Squamata</taxon>
        <taxon>Bifurcata</taxon>
        <taxon>Unidentata</taxon>
        <taxon>Episquamata</taxon>
        <taxon>Toxicofera</taxon>
        <taxon>Serpentes</taxon>
        <taxon>Colubroidea</taxon>
        <taxon>Colubridae</taxon>
        <taxon>Natricinae</taxon>
        <taxon>Thamnophis</taxon>
    </lineage>
</organism>
<feature type="compositionally biased region" description="Basic and acidic residues" evidence="2">
    <location>
        <begin position="419"/>
        <end position="504"/>
    </location>
</feature>
<keyword evidence="1" id="KW-0175">Coiled coil</keyword>
<feature type="region of interest" description="Disordered" evidence="2">
    <location>
        <begin position="563"/>
        <end position="585"/>
    </location>
</feature>
<evidence type="ECO:0000256" key="2">
    <source>
        <dbReference type="SAM" id="MobiDB-lite"/>
    </source>
</evidence>
<evidence type="ECO:0000313" key="4">
    <source>
        <dbReference type="RefSeq" id="XP_013911915.1"/>
    </source>
</evidence>
<proteinExistence type="predicted"/>
<evidence type="ECO:0000256" key="1">
    <source>
        <dbReference type="SAM" id="Coils"/>
    </source>
</evidence>
<dbReference type="KEGG" id="tsr:106541102"/>
<accession>A0A6I9Y3X7</accession>
<dbReference type="Proteomes" id="UP000504617">
    <property type="component" value="Unplaced"/>
</dbReference>
<feature type="compositionally biased region" description="Basic and acidic residues" evidence="2">
    <location>
        <begin position="563"/>
        <end position="578"/>
    </location>
</feature>
<feature type="coiled-coil region" evidence="1">
    <location>
        <begin position="298"/>
        <end position="329"/>
    </location>
</feature>
<dbReference type="RefSeq" id="XP_013911915.1">
    <property type="nucleotide sequence ID" value="XM_014056440.1"/>
</dbReference>
<feature type="coiled-coil region" evidence="1">
    <location>
        <begin position="148"/>
        <end position="210"/>
    </location>
</feature>
<reference evidence="4" key="1">
    <citation type="submission" date="2025-08" db="UniProtKB">
        <authorList>
            <consortium name="RefSeq"/>
        </authorList>
    </citation>
    <scope>IDENTIFICATION</scope>
    <source>
        <tissue evidence="4">Skeletal muscle</tissue>
    </source>
</reference>
<feature type="region of interest" description="Disordered" evidence="2">
    <location>
        <begin position="419"/>
        <end position="506"/>
    </location>
</feature>
<dbReference type="OrthoDB" id="10662248at2759"/>
<name>A0A6I9Y3X7_9SAUR</name>
<protein>
    <submittedName>
        <fullName evidence="4">Trichohyalin-like</fullName>
    </submittedName>
</protein>
<evidence type="ECO:0000313" key="3">
    <source>
        <dbReference type="Proteomes" id="UP000504617"/>
    </source>
</evidence>
<sequence length="822" mass="96357">MRVEVKARMMEELKARALHEALGSVREIALAEAHQAALAEAKERALLRAQKKALAEAWEKVLVEAQQTVMEEAMERALEEAKKIVQAEGLEGDVAEERLQELVPVIAEQLAKERALELAMSAKVEVDEARVLELAEEEPIEIDEARLLELAEERAQELAEIRARELAEAAMLEMPEERLLELVEVRAQLLAQAKLMETQLEQEEEEWAEKRAPFFDKEKVGFPETVDDESIWLLSDDEREALVTLWEMGQAPEAEAEPTEQAQLLLELLTQPEKLQRRDSAAFQTLFRLVSLVEVPSTARLQETADAVLQKAEDLLKEAEQRQEPLSEEQQSVLGQLREVVEAHKPWNASPRQYGARMKKLFKSVQAVLRARNLKQRLTNNAWLQAWQQKAEKEGREERRKEGREERWEVGREERQEERRKEGREERPEERWEEGREERQEERRKEGREERLEERWKEGREERWEEGREERWKEGRKERWEEGREERQEERQGKRQEQRWEERRKKDRRAWLKKNLRQAFGKFQAEHERAQRAKQEQLHRERCLKFRSRPIVLGFAEGEAGAKGRAEEWRGEGPEADRWPGGQKSSLRKQVAARDHGKLTWSLGQQWEKAWHAFLQMEKLSPALGTPQPTGYRLPKDSLYKTTKPTRRLHRKMLRRGGRQHIFRLDETSAVDWEAFMGLYVSVASMKEEGVAPARWQKQAATLLDLYGVSNPLVRAMIQQLLMGDHRQRRYVPSSCLRLKRQQADLGQRILYEMIVHSAQLRPPQPVFHHVIPLSYQNNVQPFKMQGTTHFGPLSLKWKTFFPRGKLPRLSLYVYSHPSSSS</sequence>
<dbReference type="GeneID" id="106541102"/>
<gene>
    <name evidence="4" type="primary">LOC106541102</name>
</gene>
<dbReference type="AlphaFoldDB" id="A0A6I9Y3X7"/>